<name>A0A2T5BUM2_9RHOB</name>
<dbReference type="GO" id="GO:0009103">
    <property type="term" value="P:lipopolysaccharide biosynthetic process"/>
    <property type="evidence" value="ECO:0007669"/>
    <property type="project" value="UniProtKB-ARBA"/>
</dbReference>
<protein>
    <submittedName>
        <fullName evidence="10">Dolichyl-phosphate-mannose-protein mannosyltransferase</fullName>
    </submittedName>
</protein>
<accession>A0A2T5BUM2</accession>
<evidence type="ECO:0000256" key="5">
    <source>
        <dbReference type="ARBA" id="ARBA00022692"/>
    </source>
</evidence>
<keyword evidence="2" id="KW-1003">Cell membrane</keyword>
<dbReference type="AlphaFoldDB" id="A0A2T5BUM2"/>
<feature type="transmembrane region" description="Helical" evidence="8">
    <location>
        <begin position="335"/>
        <end position="356"/>
    </location>
</feature>
<dbReference type="Pfam" id="PF13231">
    <property type="entry name" value="PMT_2"/>
    <property type="match status" value="1"/>
</dbReference>
<evidence type="ECO:0000256" key="8">
    <source>
        <dbReference type="SAM" id="Phobius"/>
    </source>
</evidence>
<feature type="transmembrane region" description="Helical" evidence="8">
    <location>
        <begin position="280"/>
        <end position="299"/>
    </location>
</feature>
<dbReference type="GO" id="GO:0005886">
    <property type="term" value="C:plasma membrane"/>
    <property type="evidence" value="ECO:0007669"/>
    <property type="project" value="UniProtKB-SubCell"/>
</dbReference>
<gene>
    <name evidence="10" type="ORF">C8N32_10350</name>
</gene>
<comment type="subcellular location">
    <subcellularLocation>
        <location evidence="1">Cell membrane</location>
        <topology evidence="1">Multi-pass membrane protein</topology>
    </subcellularLocation>
</comment>
<evidence type="ECO:0000313" key="10">
    <source>
        <dbReference type="EMBL" id="PTN03208.1"/>
    </source>
</evidence>
<evidence type="ECO:0000256" key="3">
    <source>
        <dbReference type="ARBA" id="ARBA00022676"/>
    </source>
</evidence>
<dbReference type="OrthoDB" id="9153955at2"/>
<evidence type="ECO:0000256" key="6">
    <source>
        <dbReference type="ARBA" id="ARBA00022989"/>
    </source>
</evidence>
<proteinExistence type="predicted"/>
<dbReference type="GO" id="GO:0016763">
    <property type="term" value="F:pentosyltransferase activity"/>
    <property type="evidence" value="ECO:0007669"/>
    <property type="project" value="TreeGrafter"/>
</dbReference>
<feature type="domain" description="Glycosyltransferase RgtA/B/C/D-like" evidence="9">
    <location>
        <begin position="58"/>
        <end position="214"/>
    </location>
</feature>
<evidence type="ECO:0000259" key="9">
    <source>
        <dbReference type="Pfam" id="PF13231"/>
    </source>
</evidence>
<evidence type="ECO:0000256" key="7">
    <source>
        <dbReference type="ARBA" id="ARBA00023136"/>
    </source>
</evidence>
<sequence length="477" mass="51555">MAGPAAQRTTLAFVLALTVYFAAQAGLRLALGGALETDEAEMMVMTPGLAPGYGPQLPLYNWFQIGLFELFGRSLFSLALLKNLLLWGSYLFLFLGLRLWIPAGAAALGAMSLFLLPDLAWEAQRATTHSNILFTTSMATIAAFLWAMRDGSRRAWVVLGVALGLGGLSKYNFWMVPGALALAALTLPQMRAGMLCRRALIAPALAVLVVAIPYGWMVQNPDLAFSSASKMRLNGASADWVRGVRMAAAGGLTLMAPALLAAGAMWVFGRRRAKETTAPVPALLLRAAVLLLLIILLGIWQANVGHVTQRWMLPVAFLAVPGIFVWLAPRTGPRAVSGFCLLIALIALLVMAGLSYDRFKEGARRDVEFAPLPERIETIAPNTPVIAEFFTAGNLARLRPGWQVAPYLGFARARFGGQRVLFLLRENVPPSLETGLQQAGWPSDSANRTVDAGSFTLPYGHSEAALPLRWYLVDVPR</sequence>
<evidence type="ECO:0000256" key="4">
    <source>
        <dbReference type="ARBA" id="ARBA00022679"/>
    </source>
</evidence>
<dbReference type="InterPro" id="IPR038731">
    <property type="entry name" value="RgtA/B/C-like"/>
</dbReference>
<reference evidence="10 11" key="1">
    <citation type="submission" date="2018-04" db="EMBL/GenBank/DDBJ databases">
        <title>Genomic Encyclopedia of Archaeal and Bacterial Type Strains, Phase II (KMG-II): from individual species to whole genera.</title>
        <authorList>
            <person name="Goeker M."/>
        </authorList>
    </citation>
    <scope>NUCLEOTIDE SEQUENCE [LARGE SCALE GENOMIC DNA]</scope>
    <source>
        <strain evidence="10 11">DSM 18064</strain>
    </source>
</reference>
<dbReference type="EMBL" id="QAAA01000003">
    <property type="protein sequence ID" value="PTN03208.1"/>
    <property type="molecule type" value="Genomic_DNA"/>
</dbReference>
<keyword evidence="7 8" id="KW-0472">Membrane</keyword>
<feature type="transmembrane region" description="Helical" evidence="8">
    <location>
        <begin position="90"/>
        <end position="116"/>
    </location>
</feature>
<organism evidence="10 11">
    <name type="scientific">Rhodovulum imhoffii</name>
    <dbReference type="NCBI Taxonomy" id="365340"/>
    <lineage>
        <taxon>Bacteria</taxon>
        <taxon>Pseudomonadati</taxon>
        <taxon>Pseudomonadota</taxon>
        <taxon>Alphaproteobacteria</taxon>
        <taxon>Rhodobacterales</taxon>
        <taxon>Paracoccaceae</taxon>
        <taxon>Rhodovulum</taxon>
    </lineage>
</organism>
<dbReference type="PANTHER" id="PTHR33908">
    <property type="entry name" value="MANNOSYLTRANSFERASE YKCB-RELATED"/>
    <property type="match status" value="1"/>
</dbReference>
<keyword evidence="5 8" id="KW-0812">Transmembrane</keyword>
<feature type="transmembrane region" description="Helical" evidence="8">
    <location>
        <begin position="128"/>
        <end position="148"/>
    </location>
</feature>
<feature type="transmembrane region" description="Helical" evidence="8">
    <location>
        <begin position="311"/>
        <end position="328"/>
    </location>
</feature>
<dbReference type="InterPro" id="IPR050297">
    <property type="entry name" value="LipidA_mod_glycosyltrf_83"/>
</dbReference>
<feature type="transmembrane region" description="Helical" evidence="8">
    <location>
        <begin position="246"/>
        <end position="268"/>
    </location>
</feature>
<keyword evidence="11" id="KW-1185">Reference proteome</keyword>
<comment type="caution">
    <text evidence="10">The sequence shown here is derived from an EMBL/GenBank/DDBJ whole genome shotgun (WGS) entry which is preliminary data.</text>
</comment>
<evidence type="ECO:0000256" key="2">
    <source>
        <dbReference type="ARBA" id="ARBA00022475"/>
    </source>
</evidence>
<evidence type="ECO:0000313" key="11">
    <source>
        <dbReference type="Proteomes" id="UP000243859"/>
    </source>
</evidence>
<keyword evidence="4 10" id="KW-0808">Transferase</keyword>
<dbReference type="Proteomes" id="UP000243859">
    <property type="component" value="Unassembled WGS sequence"/>
</dbReference>
<keyword evidence="6 8" id="KW-1133">Transmembrane helix</keyword>
<dbReference type="PANTHER" id="PTHR33908:SF11">
    <property type="entry name" value="MEMBRANE PROTEIN"/>
    <property type="match status" value="1"/>
</dbReference>
<keyword evidence="3 10" id="KW-0328">Glycosyltransferase</keyword>
<feature type="transmembrane region" description="Helical" evidence="8">
    <location>
        <begin position="199"/>
        <end position="217"/>
    </location>
</feature>
<dbReference type="RefSeq" id="WP_107891062.1">
    <property type="nucleotide sequence ID" value="NZ_NHSI01000062.1"/>
</dbReference>
<evidence type="ECO:0000256" key="1">
    <source>
        <dbReference type="ARBA" id="ARBA00004651"/>
    </source>
</evidence>